<reference evidence="3 4" key="1">
    <citation type="journal article" date="2020" name="Nature">
        <title>Isolation of an archaeon at the prokaryote-eukaryote interface.</title>
        <authorList>
            <person name="Imachi H."/>
            <person name="Nobu M.K."/>
            <person name="Nakahara N."/>
            <person name="Morono Y."/>
            <person name="Ogawara M."/>
            <person name="Takaki Y."/>
            <person name="Takano Y."/>
            <person name="Uematsu K."/>
            <person name="Ikuta T."/>
            <person name="Ito M."/>
            <person name="Matsui Y."/>
            <person name="Miyazaki M."/>
            <person name="Murata K."/>
            <person name="Saito Y."/>
            <person name="Sakai S."/>
            <person name="Song C."/>
            <person name="Tasumi E."/>
            <person name="Yamanaka Y."/>
            <person name="Yamaguchi T."/>
            <person name="Kamagata Y."/>
            <person name="Tamaki H."/>
            <person name="Takai K."/>
        </authorList>
    </citation>
    <scope>NUCLEOTIDE SEQUENCE [LARGE SCALE GENOMIC DNA]</scope>
    <source>
        <strain evidence="3 4">MK-D1</strain>
    </source>
</reference>
<name>A0A5B9D965_9ARCH</name>
<accession>A0A5B9D965</accession>
<evidence type="ECO:0000313" key="3">
    <source>
        <dbReference type="EMBL" id="QEE15290.1"/>
    </source>
</evidence>
<protein>
    <submittedName>
        <fullName evidence="3">Uncharacterized protein</fullName>
    </submittedName>
</protein>
<keyword evidence="1" id="KW-0433">Leucine-rich repeat</keyword>
<sequence>MAIINIVEEEKKLLKELSTETGIQNIENKKYIKLKEGRVVSLSLNNLDLKSIPSSVFKFRYLEDLYLDHNKLITISNEICNLKNLQLLSFSHNFFEKLPDILRELYSLSVLVFSDNPLYEIPDWIESLFQLVEIHMGPLKKYNNLPEIMKKLKNIIYLDTDDEIWEENSVINNFFKGVKFLPSEIEGIKILEEITNEKMNELYEWDELKSEKKHLGLICYRDKIIALKAMNLSYSELPPEVDSFYALNYLKCKGDWDISHLPRLSNLFNYGIRLESEETKALLELESFLGKKIPYRDMALINNWGNIHGDHVDLGFDIRANHVVCLSLENLNLSEIPKIIIKFPYLRILNLTNNNIRELPEWLAELKLLTTIFLYFDETDEEEGIIKIEPDFLDGIKENNELQSWYQVQHLQDISFENKITFQDWIDQADEYVASDSNFADFYISEEDWHKLYLAYIPLAELIEAPIFCPQKCDSKIILIHVNLNAFKDHIYDFYSIIYQKLAQHVWAYYYNSISPLFGDQKATVWDFHKQNSELIYALIEPESNTKVWAFASPSFETCFAFQEYCMSNMMGKVEKTRDFSTLTHEMHKLIEGGKQMMNRYPLDLRELQNELYKYRI</sequence>
<dbReference type="Proteomes" id="UP000321408">
    <property type="component" value="Chromosome"/>
</dbReference>
<keyword evidence="4" id="KW-1185">Reference proteome</keyword>
<dbReference type="PROSITE" id="PS51450">
    <property type="entry name" value="LRR"/>
    <property type="match status" value="1"/>
</dbReference>
<reference evidence="3 4" key="2">
    <citation type="journal article" date="2024" name="Int. J. Syst. Evol. Microbiol.">
        <title>Promethearchaeum syntrophicum gen. nov., sp. nov., an anaerobic, obligately syntrophic archaeon, the first isolate of the lineage 'Asgard' archaea, and proposal of the new archaeal phylum Promethearchaeota phyl. nov. and kingdom Promethearchaeati regn. nov.</title>
        <authorList>
            <person name="Imachi H."/>
            <person name="Nobu M.K."/>
            <person name="Kato S."/>
            <person name="Takaki Y."/>
            <person name="Miyazaki M."/>
            <person name="Miyata M."/>
            <person name="Ogawara M."/>
            <person name="Saito Y."/>
            <person name="Sakai S."/>
            <person name="Tahara Y.O."/>
            <person name="Takano Y."/>
            <person name="Tasumi E."/>
            <person name="Uematsu K."/>
            <person name="Yoshimura T."/>
            <person name="Itoh T."/>
            <person name="Ohkuma M."/>
            <person name="Takai K."/>
        </authorList>
    </citation>
    <scope>NUCLEOTIDE SEQUENCE [LARGE SCALE GENOMIC DNA]</scope>
    <source>
        <strain evidence="3 4">MK-D1</strain>
    </source>
</reference>
<dbReference type="PANTHER" id="PTHR48051">
    <property type="match status" value="1"/>
</dbReference>
<dbReference type="RefSeq" id="WP_147662205.1">
    <property type="nucleotide sequence ID" value="NZ_CP042905.2"/>
</dbReference>
<keyword evidence="2" id="KW-0677">Repeat</keyword>
<dbReference type="InterPro" id="IPR003591">
    <property type="entry name" value="Leu-rich_rpt_typical-subtyp"/>
</dbReference>
<dbReference type="InterPro" id="IPR001611">
    <property type="entry name" value="Leu-rich_rpt"/>
</dbReference>
<evidence type="ECO:0000256" key="1">
    <source>
        <dbReference type="ARBA" id="ARBA00022614"/>
    </source>
</evidence>
<dbReference type="PANTHER" id="PTHR48051:SF1">
    <property type="entry name" value="RAS SUPPRESSOR PROTEIN 1"/>
    <property type="match status" value="1"/>
</dbReference>
<dbReference type="GO" id="GO:0005737">
    <property type="term" value="C:cytoplasm"/>
    <property type="evidence" value="ECO:0007669"/>
    <property type="project" value="TreeGrafter"/>
</dbReference>
<organism evidence="3 4">
    <name type="scientific">Promethearchaeum syntrophicum</name>
    <dbReference type="NCBI Taxonomy" id="2594042"/>
    <lineage>
        <taxon>Archaea</taxon>
        <taxon>Promethearchaeati</taxon>
        <taxon>Promethearchaeota</taxon>
        <taxon>Promethearchaeia</taxon>
        <taxon>Promethearchaeales</taxon>
        <taxon>Promethearchaeaceae</taxon>
        <taxon>Promethearchaeum</taxon>
    </lineage>
</organism>
<dbReference type="GeneID" id="41329112"/>
<dbReference type="KEGG" id="psyt:DSAG12_01115"/>
<dbReference type="InterPro" id="IPR050216">
    <property type="entry name" value="LRR_domain-containing"/>
</dbReference>
<evidence type="ECO:0000313" key="4">
    <source>
        <dbReference type="Proteomes" id="UP000321408"/>
    </source>
</evidence>
<dbReference type="SUPFAM" id="SSF52058">
    <property type="entry name" value="L domain-like"/>
    <property type="match status" value="1"/>
</dbReference>
<dbReference type="AlphaFoldDB" id="A0A5B9D965"/>
<gene>
    <name evidence="3" type="ORF">DSAG12_01115</name>
</gene>
<proteinExistence type="predicted"/>
<evidence type="ECO:0000256" key="2">
    <source>
        <dbReference type="ARBA" id="ARBA00022737"/>
    </source>
</evidence>
<dbReference type="EMBL" id="CP042905">
    <property type="protein sequence ID" value="QEE15290.1"/>
    <property type="molecule type" value="Genomic_DNA"/>
</dbReference>
<dbReference type="Pfam" id="PF00560">
    <property type="entry name" value="LRR_1"/>
    <property type="match status" value="1"/>
</dbReference>
<dbReference type="InterPro" id="IPR032675">
    <property type="entry name" value="LRR_dom_sf"/>
</dbReference>
<dbReference type="Gene3D" id="3.80.10.10">
    <property type="entry name" value="Ribonuclease Inhibitor"/>
    <property type="match status" value="2"/>
</dbReference>
<dbReference type="SMART" id="SM00369">
    <property type="entry name" value="LRR_TYP"/>
    <property type="match status" value="3"/>
</dbReference>